<dbReference type="Proteomes" id="UP000029228">
    <property type="component" value="Unassembled WGS sequence"/>
</dbReference>
<sequence length="209" mass="23447">MAFDDQSEHEKMQQTLIEKGLVPSAMLNKIDDFLDNIQALCSLLAIDLSAYQADHIALRINDAELAKAAHQAWLEYGKVISEAQINGRPIIVLEFDNAVQSHGWSIECLELPYPAIGKTHPVEDWEHVEFVVPSNALTAEAFLQDLYKLFPNLERQLEQAKQQGVKVKLSSPKGEGERLANPTVAFKFNNICIKLHPHSLKNIVASEHE</sequence>
<dbReference type="InterPro" id="IPR029068">
    <property type="entry name" value="Glyas_Bleomycin-R_OHBP_Dase"/>
</dbReference>
<organism evidence="1 2">
    <name type="scientific">Vibrio maritimus</name>
    <dbReference type="NCBI Taxonomy" id="990268"/>
    <lineage>
        <taxon>Bacteria</taxon>
        <taxon>Pseudomonadati</taxon>
        <taxon>Pseudomonadota</taxon>
        <taxon>Gammaproteobacteria</taxon>
        <taxon>Vibrionales</taxon>
        <taxon>Vibrionaceae</taxon>
        <taxon>Vibrio</taxon>
    </lineage>
</organism>
<dbReference type="SUPFAM" id="SSF54593">
    <property type="entry name" value="Glyoxalase/Bleomycin resistance protein/Dihydroxybiphenyl dioxygenase"/>
    <property type="match status" value="1"/>
</dbReference>
<keyword evidence="2" id="KW-1185">Reference proteome</keyword>
<dbReference type="PANTHER" id="PTHR37519">
    <property type="match status" value="1"/>
</dbReference>
<dbReference type="InterPro" id="IPR010393">
    <property type="entry name" value="DUF991_YecM-like"/>
</dbReference>
<dbReference type="Gene3D" id="3.10.180.10">
    <property type="entry name" value="2,3-Dihydroxybiphenyl 1,2-Dioxygenase, domain 1"/>
    <property type="match status" value="1"/>
</dbReference>
<dbReference type="PANTHER" id="PTHR37519:SF1">
    <property type="entry name" value="DIHYDROXYBIPHENYL DIOXYGENASE DOMAIN-CONTAINING PROTEIN"/>
    <property type="match status" value="1"/>
</dbReference>
<evidence type="ECO:0000313" key="1">
    <source>
        <dbReference type="EMBL" id="GAL21761.1"/>
    </source>
</evidence>
<protein>
    <submittedName>
        <fullName evidence="1">Protein yecM</fullName>
    </submittedName>
</protein>
<reference evidence="1 2" key="1">
    <citation type="submission" date="2014-09" db="EMBL/GenBank/DDBJ databases">
        <title>Vibrio maritimus JCM 19235. (C45) whole genome shotgun sequence.</title>
        <authorList>
            <person name="Sawabe T."/>
            <person name="Meirelles P."/>
            <person name="Nakanishi M."/>
            <person name="Sayaka M."/>
            <person name="Hattori M."/>
            <person name="Ohkuma M."/>
        </authorList>
    </citation>
    <scope>NUCLEOTIDE SEQUENCE [LARGE SCALE GENOMIC DNA]</scope>
    <source>
        <strain evidence="2">JCM19235</strain>
    </source>
</reference>
<dbReference type="NCBIfam" id="NF008683">
    <property type="entry name" value="PRK11700.1-6"/>
    <property type="match status" value="1"/>
</dbReference>
<dbReference type="STRING" id="990268.JCM19235_1583"/>
<proteinExistence type="predicted"/>
<gene>
    <name evidence="1" type="ORF">JCM19235_1583</name>
</gene>
<evidence type="ECO:0000313" key="2">
    <source>
        <dbReference type="Proteomes" id="UP000029228"/>
    </source>
</evidence>
<dbReference type="AlphaFoldDB" id="A0A090S2H3"/>
<comment type="caution">
    <text evidence="1">The sequence shown here is derived from an EMBL/GenBank/DDBJ whole genome shotgun (WGS) entry which is preliminary data.</text>
</comment>
<dbReference type="Pfam" id="PF06185">
    <property type="entry name" value="YecM"/>
    <property type="match status" value="1"/>
</dbReference>
<name>A0A090S2H3_9VIBR</name>
<dbReference type="GO" id="GO:0005829">
    <property type="term" value="C:cytosol"/>
    <property type="evidence" value="ECO:0007669"/>
    <property type="project" value="TreeGrafter"/>
</dbReference>
<dbReference type="EMBL" id="BBMR01000009">
    <property type="protein sequence ID" value="GAL21761.1"/>
    <property type="molecule type" value="Genomic_DNA"/>
</dbReference>
<accession>A0A090S2H3</accession>